<evidence type="ECO:0000259" key="3">
    <source>
        <dbReference type="Pfam" id="PF11141"/>
    </source>
</evidence>
<evidence type="ECO:0000313" key="5">
    <source>
        <dbReference type="EMBL" id="RVU32014.1"/>
    </source>
</evidence>
<feature type="transmembrane region" description="Helical" evidence="2">
    <location>
        <begin position="44"/>
        <end position="63"/>
    </location>
</feature>
<dbReference type="InterPro" id="IPR022606">
    <property type="entry name" value="DUF2914"/>
</dbReference>
<dbReference type="OrthoDB" id="6934181at2"/>
<dbReference type="Pfam" id="PF19346">
    <property type="entry name" value="DUF5924"/>
    <property type="match status" value="1"/>
</dbReference>
<dbReference type="EMBL" id="SACS01000031">
    <property type="protein sequence ID" value="RVU32014.1"/>
    <property type="molecule type" value="Genomic_DNA"/>
</dbReference>
<dbReference type="Pfam" id="PF11141">
    <property type="entry name" value="DUF2914"/>
    <property type="match status" value="1"/>
</dbReference>
<dbReference type="PIRSF" id="PIRSF029727">
    <property type="entry name" value="UCP029727"/>
    <property type="match status" value="1"/>
</dbReference>
<feature type="transmembrane region" description="Helical" evidence="2">
    <location>
        <begin position="18"/>
        <end position="37"/>
    </location>
</feature>
<dbReference type="RefSeq" id="WP_127700967.1">
    <property type="nucleotide sequence ID" value="NZ_SACS01000031.1"/>
</dbReference>
<dbReference type="InterPro" id="IPR045968">
    <property type="entry name" value="DUF5924"/>
</dbReference>
<keyword evidence="6" id="KW-1185">Reference proteome</keyword>
<feature type="region of interest" description="Disordered" evidence="1">
    <location>
        <begin position="341"/>
        <end position="362"/>
    </location>
</feature>
<evidence type="ECO:0000259" key="4">
    <source>
        <dbReference type="Pfam" id="PF19346"/>
    </source>
</evidence>
<sequence>MQRIQSLFFWLIGLTKKYAGLVALFGFITGLVSLWLVEKREHFAQFFAVLMLASWLWLMAEHWLRAGLLSRFGVSVSEDLTRFVTQLLHQESLFFALPFFLAATHWDQPQALFTALLLGCALVAVIDPVYNNVLAKRRALFLAFHSFALFAVLMVVLPLLFFLTTSQSLQLSLVIAVVLSIPSMRPLLSNAGFWRLPLLLVLLSVLAGGIWLARSLVPAPVLRLSEIQLSQHVDYTQRSPGDNIETIDVAALQQLGLYAFTSVQAPRGLKEQIYHQWIHHGGEVEQIALDIQGGRKEGYRAWTRKQQFPENPVGNWQIRVVTDSGQLIGSTRFKVTAVAAAPAATPTETPAKTPTATPASTP</sequence>
<feature type="transmembrane region" description="Helical" evidence="2">
    <location>
        <begin position="83"/>
        <end position="104"/>
    </location>
</feature>
<evidence type="ECO:0000256" key="2">
    <source>
        <dbReference type="SAM" id="Phobius"/>
    </source>
</evidence>
<organism evidence="5 6">
    <name type="scientific">Rheinheimera riviphila</name>
    <dbReference type="NCBI Taxonomy" id="1834037"/>
    <lineage>
        <taxon>Bacteria</taxon>
        <taxon>Pseudomonadati</taxon>
        <taxon>Pseudomonadota</taxon>
        <taxon>Gammaproteobacteria</taxon>
        <taxon>Chromatiales</taxon>
        <taxon>Chromatiaceae</taxon>
        <taxon>Rheinheimera</taxon>
    </lineage>
</organism>
<gene>
    <name evidence="5" type="ORF">EOE67_19065</name>
</gene>
<keyword evidence="2" id="KW-0472">Membrane</keyword>
<feature type="domain" description="DUF5924" evidence="4">
    <location>
        <begin position="1"/>
        <end position="259"/>
    </location>
</feature>
<feature type="transmembrane region" description="Helical" evidence="2">
    <location>
        <begin position="142"/>
        <end position="162"/>
    </location>
</feature>
<evidence type="ECO:0000256" key="1">
    <source>
        <dbReference type="SAM" id="MobiDB-lite"/>
    </source>
</evidence>
<dbReference type="InterPro" id="IPR016937">
    <property type="entry name" value="UCP029727"/>
</dbReference>
<protein>
    <submittedName>
        <fullName evidence="5">DUF2914 domain-containing protein</fullName>
    </submittedName>
</protein>
<keyword evidence="2" id="KW-1133">Transmembrane helix</keyword>
<comment type="caution">
    <text evidence="5">The sequence shown here is derived from an EMBL/GenBank/DDBJ whole genome shotgun (WGS) entry which is preliminary data.</text>
</comment>
<feature type="domain" description="DUF2914" evidence="3">
    <location>
        <begin position="270"/>
        <end position="335"/>
    </location>
</feature>
<feature type="transmembrane region" description="Helical" evidence="2">
    <location>
        <begin position="194"/>
        <end position="213"/>
    </location>
</feature>
<dbReference type="AlphaFoldDB" id="A0A437QBT9"/>
<name>A0A437QBT9_9GAMM</name>
<evidence type="ECO:0000313" key="6">
    <source>
        <dbReference type="Proteomes" id="UP000283077"/>
    </source>
</evidence>
<proteinExistence type="predicted"/>
<keyword evidence="2" id="KW-0812">Transmembrane</keyword>
<reference evidence="5 6" key="1">
    <citation type="submission" date="2019-01" db="EMBL/GenBank/DDBJ databases">
        <authorList>
            <person name="Chen W.-M."/>
        </authorList>
    </citation>
    <scope>NUCLEOTIDE SEQUENCE [LARGE SCALE GENOMIC DNA]</scope>
    <source>
        <strain evidence="5 6">KYPC3</strain>
    </source>
</reference>
<feature type="transmembrane region" description="Helical" evidence="2">
    <location>
        <begin position="111"/>
        <end position="130"/>
    </location>
</feature>
<accession>A0A437QBT9</accession>
<dbReference type="Proteomes" id="UP000283077">
    <property type="component" value="Unassembled WGS sequence"/>
</dbReference>